<organism evidence="2 3">
    <name type="scientific">Suillus luteus UH-Slu-Lm8-n1</name>
    <dbReference type="NCBI Taxonomy" id="930992"/>
    <lineage>
        <taxon>Eukaryota</taxon>
        <taxon>Fungi</taxon>
        <taxon>Dikarya</taxon>
        <taxon>Basidiomycota</taxon>
        <taxon>Agaricomycotina</taxon>
        <taxon>Agaricomycetes</taxon>
        <taxon>Agaricomycetidae</taxon>
        <taxon>Boletales</taxon>
        <taxon>Suillineae</taxon>
        <taxon>Suillaceae</taxon>
        <taxon>Suillus</taxon>
    </lineage>
</organism>
<evidence type="ECO:0000313" key="2">
    <source>
        <dbReference type="EMBL" id="KIK33890.1"/>
    </source>
</evidence>
<dbReference type="InterPro" id="IPR001810">
    <property type="entry name" value="F-box_dom"/>
</dbReference>
<dbReference type="InParanoid" id="A0A0C9Z8S3"/>
<dbReference type="HOGENOM" id="CLU_468657_0_0_1"/>
<evidence type="ECO:0000259" key="1">
    <source>
        <dbReference type="PROSITE" id="PS50181"/>
    </source>
</evidence>
<reference evidence="3" key="2">
    <citation type="submission" date="2015-01" db="EMBL/GenBank/DDBJ databases">
        <title>Evolutionary Origins and Diversification of the Mycorrhizal Mutualists.</title>
        <authorList>
            <consortium name="DOE Joint Genome Institute"/>
            <consortium name="Mycorrhizal Genomics Consortium"/>
            <person name="Kohler A."/>
            <person name="Kuo A."/>
            <person name="Nagy L.G."/>
            <person name="Floudas D."/>
            <person name="Copeland A."/>
            <person name="Barry K.W."/>
            <person name="Cichocki N."/>
            <person name="Veneault-Fourrey C."/>
            <person name="LaButti K."/>
            <person name="Lindquist E.A."/>
            <person name="Lipzen A."/>
            <person name="Lundell T."/>
            <person name="Morin E."/>
            <person name="Murat C."/>
            <person name="Riley R."/>
            <person name="Ohm R."/>
            <person name="Sun H."/>
            <person name="Tunlid A."/>
            <person name="Henrissat B."/>
            <person name="Grigoriev I.V."/>
            <person name="Hibbett D.S."/>
            <person name="Martin F."/>
        </authorList>
    </citation>
    <scope>NUCLEOTIDE SEQUENCE [LARGE SCALE GENOMIC DNA]</scope>
    <source>
        <strain evidence="3">UH-Slu-Lm8-n1</strain>
    </source>
</reference>
<evidence type="ECO:0000313" key="3">
    <source>
        <dbReference type="Proteomes" id="UP000054485"/>
    </source>
</evidence>
<sequence>MTSPKLTLQDLPHDILVEILNLTDDATLMACESVSECFHHAIQSVPQLAYRVALKAAGMKENAIPAGTVASQRHAMLQKHICTWLEPVVVDMSPLLPSKAFWDQDQETDGIFGDVLWERLPDYQHRFTNILSHQKWGQKPSWTIQSSGWPRDRVVVDVAQDLLVITKDHIIMHHYKIMPESWIQLQRLQNGQVHPEAGAKITCNRHQLLPNGPIRMHGSHLLMCEHARGFKIWNWRSGDYLLDIDEVEDIDAIFLTEDLLLIARTIASYPTATGPMYPYPSLVVYSISRGTDLLELECPLICHREGERITPIRFLRDTTPSHHEDTSPFHSSAEDRVIGISLGTMLVPNQPSSSARPPETDDFWTAVRNAGYGSDITDPYGVRCALYIPMSTIWREIRVTETQLPHKRVVPWTDWGPEGAHMVLSPDTAGILRLWGITDHATMSTHATVTTCGTRAIEVLPPCNAAGLQYLRIYDFSKRARHSDDVSSECFVTRGESDSHDELAAKVFVEPQFAKTRYPVQTKLVPLPLLPEGAEYVWDTVSMLNEHMLFGRSIPFEVSFYTPLNRTLSRSEIKKRFALIAV</sequence>
<feature type="domain" description="F-box" evidence="1">
    <location>
        <begin position="5"/>
        <end position="53"/>
    </location>
</feature>
<gene>
    <name evidence="2" type="ORF">CY34DRAFT_813288</name>
</gene>
<keyword evidence="3" id="KW-1185">Reference proteome</keyword>
<dbReference type="EMBL" id="KN835847">
    <property type="protein sequence ID" value="KIK33890.1"/>
    <property type="molecule type" value="Genomic_DNA"/>
</dbReference>
<accession>A0A0C9Z8S3</accession>
<dbReference type="SUPFAM" id="SSF81383">
    <property type="entry name" value="F-box domain"/>
    <property type="match status" value="1"/>
</dbReference>
<dbReference type="PROSITE" id="PS50181">
    <property type="entry name" value="FBOX"/>
    <property type="match status" value="1"/>
</dbReference>
<name>A0A0C9Z8S3_9AGAM</name>
<protein>
    <recommendedName>
        <fullName evidence="1">F-box domain-containing protein</fullName>
    </recommendedName>
</protein>
<dbReference type="AlphaFoldDB" id="A0A0C9Z8S3"/>
<proteinExistence type="predicted"/>
<dbReference type="OrthoDB" id="2607100at2759"/>
<dbReference type="InterPro" id="IPR036047">
    <property type="entry name" value="F-box-like_dom_sf"/>
</dbReference>
<reference evidence="2 3" key="1">
    <citation type="submission" date="2014-04" db="EMBL/GenBank/DDBJ databases">
        <authorList>
            <consortium name="DOE Joint Genome Institute"/>
            <person name="Kuo A."/>
            <person name="Ruytinx J."/>
            <person name="Rineau F."/>
            <person name="Colpaert J."/>
            <person name="Kohler A."/>
            <person name="Nagy L.G."/>
            <person name="Floudas D."/>
            <person name="Copeland A."/>
            <person name="Barry K.W."/>
            <person name="Cichocki N."/>
            <person name="Veneault-Fourrey C."/>
            <person name="LaButti K."/>
            <person name="Lindquist E.A."/>
            <person name="Lipzen A."/>
            <person name="Lundell T."/>
            <person name="Morin E."/>
            <person name="Murat C."/>
            <person name="Sun H."/>
            <person name="Tunlid A."/>
            <person name="Henrissat B."/>
            <person name="Grigoriev I.V."/>
            <person name="Hibbett D.S."/>
            <person name="Martin F."/>
            <person name="Nordberg H.P."/>
            <person name="Cantor M.N."/>
            <person name="Hua S.X."/>
        </authorList>
    </citation>
    <scope>NUCLEOTIDE SEQUENCE [LARGE SCALE GENOMIC DNA]</scope>
    <source>
        <strain evidence="2 3">UH-Slu-Lm8-n1</strain>
    </source>
</reference>
<dbReference type="Proteomes" id="UP000054485">
    <property type="component" value="Unassembled WGS sequence"/>
</dbReference>